<name>A0A5M9J4A5_9PSED</name>
<feature type="region of interest" description="Disordered" evidence="1">
    <location>
        <begin position="1"/>
        <end position="39"/>
    </location>
</feature>
<evidence type="ECO:0000313" key="2">
    <source>
        <dbReference type="EMBL" id="KAA8563427.1"/>
    </source>
</evidence>
<dbReference type="AlphaFoldDB" id="A0A5M9J4A5"/>
<sequence>MNIHCQPMNIGMATTPHQRETGSTLSKDDSNPLPLASGDEKLTQFKPTAATAGRPMNDDRGAAQIYDANPIIQRFFDTLQSLPDGGHNILKHLKNHLGDWTANNRNVTSRADATFNLARLLNYLDKNINLYRTNEALNPSEANNLTGNEDYHPRSEFAGLMKFVLYGYSSLPDVHPTPLTEWSLIESTTELKNNASAFPNAEEKRPPLDRRSAFEIYEQHNIVDFVGSHEQEDLSAREQLLGRLKWVIGNLRSDNPNKEAQADATYRLARVTEFLNSKIKPDKSNLETIKDTFIAFSHQGYPALEKYRYSDSYGPKVAQDNIPPKDTPLPPATAGASNRPDGQSPFDFIETEKDTFSVPTHATGRPEGDTRTADQIIKANPIFNYLPRSIPVKNLYTHLGDWSINNPDPKQRADAAYNAAQVLNSIDARGLKNSGNGRINGEYVSFLPPPFDGAQIDDNDGSEAALLKKFSEKGYSALTE</sequence>
<dbReference type="EMBL" id="VTFH01000001">
    <property type="protein sequence ID" value="KAA8563427.1"/>
    <property type="molecule type" value="Genomic_DNA"/>
</dbReference>
<evidence type="ECO:0000256" key="1">
    <source>
        <dbReference type="SAM" id="MobiDB-lite"/>
    </source>
</evidence>
<accession>A0A5M9J4A5</accession>
<protein>
    <submittedName>
        <fullName evidence="2">Uncharacterized protein</fullName>
    </submittedName>
</protein>
<proteinExistence type="predicted"/>
<feature type="region of interest" description="Disordered" evidence="1">
    <location>
        <begin position="315"/>
        <end position="347"/>
    </location>
</feature>
<comment type="caution">
    <text evidence="2">The sequence shown here is derived from an EMBL/GenBank/DDBJ whole genome shotgun (WGS) entry which is preliminary data.</text>
</comment>
<dbReference type="Proteomes" id="UP000323425">
    <property type="component" value="Unassembled WGS sequence"/>
</dbReference>
<gene>
    <name evidence="2" type="ORF">FX985_03496</name>
</gene>
<dbReference type="RefSeq" id="WP_150295043.1">
    <property type="nucleotide sequence ID" value="NZ_VTFH01000001.1"/>
</dbReference>
<organism evidence="2 3">
    <name type="scientific">Pseudomonas extremaustralis</name>
    <dbReference type="NCBI Taxonomy" id="359110"/>
    <lineage>
        <taxon>Bacteria</taxon>
        <taxon>Pseudomonadati</taxon>
        <taxon>Pseudomonadota</taxon>
        <taxon>Gammaproteobacteria</taxon>
        <taxon>Pseudomonadales</taxon>
        <taxon>Pseudomonadaceae</taxon>
        <taxon>Pseudomonas</taxon>
    </lineage>
</organism>
<evidence type="ECO:0000313" key="3">
    <source>
        <dbReference type="Proteomes" id="UP000323425"/>
    </source>
</evidence>
<reference evidence="2 3" key="1">
    <citation type="journal article" date="2018" name="Plant Biotechnol. Rep.">
        <title>Diversity and antifungal activity of endophytic bacteria associated with Panax ginseng seedlings.</title>
        <authorList>
            <person name="Park J.M."/>
            <person name="Hong C.E."/>
            <person name="Jo S.H."/>
        </authorList>
    </citation>
    <scope>NUCLEOTIDE SEQUENCE [LARGE SCALE GENOMIC DNA]</scope>
    <source>
        <strain evidence="2 3">PgKB38</strain>
    </source>
</reference>